<feature type="binding site" evidence="23">
    <location>
        <position position="163"/>
    </location>
    <ligand>
        <name>NAD(+)</name>
        <dbReference type="ChEBI" id="CHEBI:57540"/>
    </ligand>
</feature>
<dbReference type="STRING" id="1314782.A0A165Q523"/>
<keyword evidence="13 23" id="KW-0862">Zinc</keyword>
<dbReference type="CDD" id="cd00464">
    <property type="entry name" value="SK"/>
    <property type="match status" value="1"/>
</dbReference>
<evidence type="ECO:0000256" key="11">
    <source>
        <dbReference type="ARBA" id="ARBA00022741"/>
    </source>
</evidence>
<comment type="pathway">
    <text evidence="23 24">Metabolic intermediate biosynthesis; chorismate biosynthesis; chorismate from D-erythrose 4-phosphate and phosphoenolpyruvate: step 4/7.</text>
</comment>
<evidence type="ECO:0000256" key="1">
    <source>
        <dbReference type="ARBA" id="ARBA00004496"/>
    </source>
</evidence>
<comment type="pathway">
    <text evidence="23 24">Metabolic intermediate biosynthesis; chorismate biosynthesis; chorismate from D-erythrose 4-phosphate and phosphoenolpyruvate: step 3/7.</text>
</comment>
<keyword evidence="8 23" id="KW-0028">Amino-acid biosynthesis</keyword>
<dbReference type="InterPro" id="IPR046346">
    <property type="entry name" value="Aminoacid_DH-like_N_sf"/>
</dbReference>
<dbReference type="GO" id="GO:0004765">
    <property type="term" value="F:shikimate kinase activity"/>
    <property type="evidence" value="ECO:0007669"/>
    <property type="project" value="UniProtKB-UniRule"/>
</dbReference>
<dbReference type="FunFam" id="3.65.10.10:FF:000007">
    <property type="entry name" value="Pentafunctional AROM polypeptide"/>
    <property type="match status" value="1"/>
</dbReference>
<keyword evidence="9 23" id="KW-0808">Transferase</keyword>
<feature type="binding site" evidence="23">
    <location>
        <begin position="270"/>
        <end position="274"/>
    </location>
    <ligand>
        <name>7-phospho-2-dehydro-3-deoxy-D-arabino-heptonate</name>
        <dbReference type="ChEBI" id="CHEBI:58394"/>
    </ligand>
</feature>
<dbReference type="FunFam" id="3.20.20.70:FF:000135">
    <property type="entry name" value="Pentafunctional AROM polypeptide"/>
    <property type="match status" value="1"/>
</dbReference>
<comment type="pathway">
    <text evidence="2 23 24">Metabolic intermediate biosynthesis; chorismate biosynthesis; chorismate from D-erythrose 4-phosphate and phosphoenolpyruvate: step 6/7.</text>
</comment>
<dbReference type="GO" id="GO:0009423">
    <property type="term" value="P:chorismate biosynthetic process"/>
    <property type="evidence" value="ECO:0007669"/>
    <property type="project" value="UniProtKB-UniRule"/>
</dbReference>
<evidence type="ECO:0000256" key="24">
    <source>
        <dbReference type="PIRNR" id="PIRNR000514"/>
    </source>
</evidence>
<dbReference type="PRINTS" id="PR01100">
    <property type="entry name" value="SHIKIMTKNASE"/>
</dbReference>
<dbReference type="InterPro" id="IPR000623">
    <property type="entry name" value="Shikimate_kinase/TSH1"/>
</dbReference>
<dbReference type="NCBIfam" id="TIGR01357">
    <property type="entry name" value="aroB"/>
    <property type="match status" value="1"/>
</dbReference>
<keyword evidence="12 23" id="KW-0418">Kinase</keyword>
<feature type="binding site" evidence="23">
    <location>
        <begin position="85"/>
        <end position="88"/>
    </location>
    <ligand>
        <name>NAD(+)</name>
        <dbReference type="ChEBI" id="CHEBI:57540"/>
    </ligand>
</feature>
<dbReference type="InterPro" id="IPR056179">
    <property type="entry name" value="DHQS_C"/>
</dbReference>
<dbReference type="EC" id="4.2.3.4" evidence="23"/>
<evidence type="ECO:0000256" key="12">
    <source>
        <dbReference type="ARBA" id="ARBA00022777"/>
    </source>
</evidence>
<evidence type="ECO:0000259" key="28">
    <source>
        <dbReference type="Pfam" id="PF08501"/>
    </source>
</evidence>
<evidence type="ECO:0000256" key="14">
    <source>
        <dbReference type="ARBA" id="ARBA00022840"/>
    </source>
</evidence>
<dbReference type="GO" id="GO:0005524">
    <property type="term" value="F:ATP binding"/>
    <property type="evidence" value="ECO:0007669"/>
    <property type="project" value="UniProtKB-UniRule"/>
</dbReference>
<keyword evidence="14 23" id="KW-0067">ATP-binding</keyword>
<proteinExistence type="inferred from homology"/>
<gene>
    <name evidence="31" type="ORF">NEOLEDRAFT_1244253</name>
</gene>
<dbReference type="InterPro" id="IPR006151">
    <property type="entry name" value="Shikm_DH/Glu-tRNA_Rdtase"/>
</dbReference>
<dbReference type="Gene3D" id="1.20.1090.10">
    <property type="entry name" value="Dehydroquinate synthase-like - alpha domain"/>
    <property type="match status" value="1"/>
</dbReference>
<dbReference type="PROSITE" id="PS01128">
    <property type="entry name" value="SHIKIMATE_KINASE"/>
    <property type="match status" value="1"/>
</dbReference>
<dbReference type="PIRSF" id="PIRSF000514">
    <property type="entry name" value="Pentafunct_AroM"/>
    <property type="match status" value="1"/>
</dbReference>
<comment type="similarity">
    <text evidence="6">Belongs to the EPSP synthase family.</text>
</comment>
<dbReference type="InterPro" id="IPR006264">
    <property type="entry name" value="EPSP_synthase"/>
</dbReference>
<evidence type="ECO:0000256" key="16">
    <source>
        <dbReference type="ARBA" id="ARBA00023002"/>
    </source>
</evidence>
<feature type="active site" description="For EPSP synthase activity" evidence="23">
    <location>
        <position position="838"/>
    </location>
</feature>
<dbReference type="Proteomes" id="UP000076761">
    <property type="component" value="Unassembled WGS sequence"/>
</dbReference>
<comment type="subcellular location">
    <subcellularLocation>
        <location evidence="1 23 24">Cytoplasm</location>
    </subcellularLocation>
</comment>
<evidence type="ECO:0000256" key="19">
    <source>
        <dbReference type="ARBA" id="ARBA00023268"/>
    </source>
</evidence>
<dbReference type="GO" id="GO:0008652">
    <property type="term" value="P:amino acid biosynthetic process"/>
    <property type="evidence" value="ECO:0007669"/>
    <property type="project" value="UniProtKB-KW"/>
</dbReference>
<evidence type="ECO:0000256" key="18">
    <source>
        <dbReference type="ARBA" id="ARBA00023239"/>
    </source>
</evidence>
<dbReference type="Pfam" id="PF24621">
    <property type="entry name" value="DHQS_C"/>
    <property type="match status" value="1"/>
</dbReference>
<keyword evidence="32" id="KW-1185">Reference proteome</keyword>
<evidence type="ECO:0000256" key="22">
    <source>
        <dbReference type="ARBA" id="ARBA00054455"/>
    </source>
</evidence>
<feature type="binding site" evidence="23">
    <location>
        <position position="148"/>
    </location>
    <ligand>
        <name>7-phospho-2-dehydro-3-deoxy-D-arabino-heptonate</name>
        <dbReference type="ChEBI" id="CHEBI:58394"/>
    </ligand>
</feature>
<organism evidence="31 32">
    <name type="scientific">Neolentinus lepideus HHB14362 ss-1</name>
    <dbReference type="NCBI Taxonomy" id="1314782"/>
    <lineage>
        <taxon>Eukaryota</taxon>
        <taxon>Fungi</taxon>
        <taxon>Dikarya</taxon>
        <taxon>Basidiomycota</taxon>
        <taxon>Agaricomycotina</taxon>
        <taxon>Agaricomycetes</taxon>
        <taxon>Gloeophyllales</taxon>
        <taxon>Gloeophyllaceae</taxon>
        <taxon>Neolentinus</taxon>
    </lineage>
</organism>
<dbReference type="Gene3D" id="3.40.50.10860">
    <property type="entry name" value="Leucine Dehydrogenase, chain A, domain 1"/>
    <property type="match status" value="1"/>
</dbReference>
<feature type="binding site" evidence="23">
    <location>
        <position position="362"/>
    </location>
    <ligand>
        <name>7-phospho-2-dehydro-3-deoxy-D-arabino-heptonate</name>
        <dbReference type="ChEBI" id="CHEBI:58394"/>
    </ligand>
</feature>
<comment type="subunit">
    <text evidence="23 24">Homodimer.</text>
</comment>
<feature type="binding site" evidence="23">
    <location>
        <begin position="889"/>
        <end position="896"/>
    </location>
    <ligand>
        <name>ATP</name>
        <dbReference type="ChEBI" id="CHEBI:30616"/>
    </ligand>
</feature>
<dbReference type="NCBIfam" id="TIGR01809">
    <property type="entry name" value="Shik-DH-AROM"/>
    <property type="match status" value="1"/>
</dbReference>
<feature type="binding site" evidence="23">
    <location>
        <begin position="141"/>
        <end position="142"/>
    </location>
    <ligand>
        <name>NAD(+)</name>
        <dbReference type="ChEBI" id="CHEBI:57540"/>
    </ligand>
</feature>
<evidence type="ECO:0000256" key="20">
    <source>
        <dbReference type="ARBA" id="ARBA00044633"/>
    </source>
</evidence>
<comment type="pathway">
    <text evidence="3 23 24">Metabolic intermediate biosynthesis; chorismate biosynthesis; chorismate from D-erythrose 4-phosphate and phosphoenolpyruvate: step 5/7.</text>
</comment>
<keyword evidence="18 23" id="KW-0456">Lyase</keyword>
<evidence type="ECO:0000259" key="25">
    <source>
        <dbReference type="Pfam" id="PF00275"/>
    </source>
</evidence>
<dbReference type="PANTHER" id="PTHR21090">
    <property type="entry name" value="AROM/DEHYDROQUINATE SYNTHASE"/>
    <property type="match status" value="1"/>
</dbReference>
<dbReference type="PANTHER" id="PTHR21090:SF5">
    <property type="entry name" value="PENTAFUNCTIONAL AROM POLYPEPTIDE"/>
    <property type="match status" value="1"/>
</dbReference>
<keyword evidence="16 23" id="KW-0560">Oxidoreductase</keyword>
<dbReference type="InterPro" id="IPR027417">
    <property type="entry name" value="P-loop_NTPase"/>
</dbReference>
<feature type="binding site" evidence="23">
    <location>
        <position position="293"/>
    </location>
    <ligand>
        <name>Zn(2+)</name>
        <dbReference type="ChEBI" id="CHEBI:29105"/>
        <note>catalytic</note>
    </ligand>
</feature>
<feature type="region of interest" description="3-dehydroquinate synthase" evidence="23">
    <location>
        <begin position="1"/>
        <end position="390"/>
    </location>
</feature>
<dbReference type="InterPro" id="IPR041121">
    <property type="entry name" value="SDH_C"/>
</dbReference>
<dbReference type="InterPro" id="IPR030960">
    <property type="entry name" value="DHQS/DOIS_N"/>
</dbReference>
<evidence type="ECO:0000259" key="30">
    <source>
        <dbReference type="Pfam" id="PF24621"/>
    </source>
</evidence>
<evidence type="ECO:0000256" key="3">
    <source>
        <dbReference type="ARBA" id="ARBA00004842"/>
    </source>
</evidence>
<evidence type="ECO:0000256" key="15">
    <source>
        <dbReference type="ARBA" id="ARBA00022857"/>
    </source>
</evidence>
<dbReference type="HAMAP" id="MF_00109">
    <property type="entry name" value="Shikimate_kinase"/>
    <property type="match status" value="1"/>
</dbReference>
<dbReference type="InterPro" id="IPR008289">
    <property type="entry name" value="Pentafunct_AroM"/>
</dbReference>
<protein>
    <recommendedName>
        <fullName evidence="23">Pentafunctional AROM polypeptide</fullName>
    </recommendedName>
    <domain>
        <recommendedName>
            <fullName evidence="23">3-dehydroquinate synthase</fullName>
            <shortName evidence="23">DHQS</shortName>
            <ecNumber evidence="23">4.2.3.4</ecNumber>
        </recommendedName>
    </domain>
    <domain>
        <recommendedName>
            <fullName evidence="23">3-phosphoshikimate 1-carboxyvinyltransferase</fullName>
            <ecNumber evidence="23">2.5.1.19</ecNumber>
        </recommendedName>
        <alternativeName>
            <fullName evidence="23">5-enolpyruvylshikimate-3-phosphate synthase</fullName>
            <shortName evidence="23">EPSP synthase</shortName>
            <shortName evidence="23">EPSPS</shortName>
        </alternativeName>
    </domain>
    <domain>
        <recommendedName>
            <fullName evidence="23">Shikimate kinase</fullName>
            <shortName evidence="23">SK</shortName>
            <ecNumber evidence="23">2.7.1.71</ecNumber>
        </recommendedName>
    </domain>
    <domain>
        <recommendedName>
            <fullName evidence="23">3-dehydroquinate dehydratase</fullName>
            <shortName evidence="23">3-dehydroquinase</shortName>
            <ecNumber evidence="23">4.2.1.10</ecNumber>
        </recommendedName>
    </domain>
    <domain>
        <recommendedName>
            <fullName evidence="23">Shikimate dehydrogenase</fullName>
            <ecNumber evidence="23">1.1.1.25</ecNumber>
        </recommendedName>
    </domain>
</protein>
<dbReference type="Pfam" id="PF18317">
    <property type="entry name" value="SDH_C"/>
    <property type="match status" value="1"/>
</dbReference>
<feature type="domain" description="Quinate/shikimate 5-dehydrogenase/glutamyl-tRNA reductase" evidence="26">
    <location>
        <begin position="1454"/>
        <end position="1508"/>
    </location>
</feature>
<dbReference type="Pfam" id="PF01761">
    <property type="entry name" value="DHQ_synthase"/>
    <property type="match status" value="1"/>
</dbReference>
<dbReference type="Gene3D" id="3.40.50.300">
    <property type="entry name" value="P-loop containing nucleotide triphosphate hydrolases"/>
    <property type="match status" value="1"/>
</dbReference>
<dbReference type="InterPro" id="IPR016037">
    <property type="entry name" value="DHQ_synth_AroB"/>
</dbReference>
<dbReference type="Pfam" id="PF01487">
    <property type="entry name" value="DHquinase_I"/>
    <property type="match status" value="1"/>
</dbReference>
<comment type="similarity">
    <text evidence="23 24">In the 4th section; belongs to the type-I 3-dehydroquinase family.</text>
</comment>
<evidence type="ECO:0000313" key="32">
    <source>
        <dbReference type="Proteomes" id="UP000076761"/>
    </source>
</evidence>
<dbReference type="EC" id="4.2.1.10" evidence="23"/>
<dbReference type="CDD" id="cd01065">
    <property type="entry name" value="NAD_bind_Shikimate_DH"/>
    <property type="match status" value="1"/>
</dbReference>
<dbReference type="SUPFAM" id="SSF51569">
    <property type="entry name" value="Aldolase"/>
    <property type="match status" value="1"/>
</dbReference>
<dbReference type="FunCoup" id="A0A165Q523">
    <property type="interactions" value="102"/>
</dbReference>
<dbReference type="Pfam" id="PF00275">
    <property type="entry name" value="EPSP_synthase"/>
    <property type="match status" value="1"/>
</dbReference>
<dbReference type="InterPro" id="IPR013785">
    <property type="entry name" value="Aldolase_TIM"/>
</dbReference>
<dbReference type="SUPFAM" id="SSF52540">
    <property type="entry name" value="P-loop containing nucleoside triphosphate hydrolases"/>
    <property type="match status" value="1"/>
</dbReference>
<dbReference type="FunFam" id="3.40.50.1970:FF:000007">
    <property type="entry name" value="Pentafunctional AROM polypeptide"/>
    <property type="match status" value="1"/>
</dbReference>
<dbReference type="GO" id="GO:0003855">
    <property type="term" value="F:3-dehydroquinate dehydratase activity"/>
    <property type="evidence" value="ECO:0007669"/>
    <property type="project" value="UniProtKB-UniRule"/>
</dbReference>
<feature type="binding site" evidence="23">
    <location>
        <position position="154"/>
    </location>
    <ligand>
        <name>7-phospho-2-dehydro-3-deoxy-D-arabino-heptonate</name>
        <dbReference type="ChEBI" id="CHEBI:58394"/>
    </ligand>
</feature>
<dbReference type="InterPro" id="IPR013792">
    <property type="entry name" value="RNA3'P_cycl/enolpyr_Trfase_a/b"/>
</dbReference>
<reference evidence="31 32" key="1">
    <citation type="journal article" date="2016" name="Mol. Biol. Evol.">
        <title>Comparative Genomics of Early-Diverging Mushroom-Forming Fungi Provides Insights into the Origins of Lignocellulose Decay Capabilities.</title>
        <authorList>
            <person name="Nagy L.G."/>
            <person name="Riley R."/>
            <person name="Tritt A."/>
            <person name="Adam C."/>
            <person name="Daum C."/>
            <person name="Floudas D."/>
            <person name="Sun H."/>
            <person name="Yadav J.S."/>
            <person name="Pangilinan J."/>
            <person name="Larsson K.H."/>
            <person name="Matsuura K."/>
            <person name="Barry K."/>
            <person name="Labutti K."/>
            <person name="Kuo R."/>
            <person name="Ohm R.A."/>
            <person name="Bhattacharya S.S."/>
            <person name="Shirouzu T."/>
            <person name="Yoshinaga Y."/>
            <person name="Martin F.M."/>
            <person name="Grigoriev I.V."/>
            <person name="Hibbett D.S."/>
        </authorList>
    </citation>
    <scope>NUCLEOTIDE SEQUENCE [LARGE SCALE GENOMIC DNA]</scope>
    <source>
        <strain evidence="31 32">HHB14362 ss-1</strain>
    </source>
</reference>
<feature type="binding site" evidence="23">
    <location>
        <position position="277"/>
    </location>
    <ligand>
        <name>7-phospho-2-dehydro-3-deoxy-D-arabino-heptonate</name>
        <dbReference type="ChEBI" id="CHEBI:58394"/>
    </ligand>
</feature>
<feature type="binding site" evidence="23">
    <location>
        <begin position="196"/>
        <end position="199"/>
    </location>
    <ligand>
        <name>7-phospho-2-dehydro-3-deoxy-D-arabino-heptonate</name>
        <dbReference type="ChEBI" id="CHEBI:58394"/>
    </ligand>
</feature>
<comment type="similarity">
    <text evidence="23 24">In the C-terminal section; belongs to the shikimate dehydrogenase family.</text>
</comment>
<dbReference type="NCBIfam" id="TIGR01093">
    <property type="entry name" value="aroD"/>
    <property type="match status" value="1"/>
</dbReference>
<dbReference type="InterPro" id="IPR001381">
    <property type="entry name" value="DHquinase_I"/>
</dbReference>
<keyword evidence="19 23" id="KW-0511">Multifunctional enzyme</keyword>
<evidence type="ECO:0000256" key="7">
    <source>
        <dbReference type="ARBA" id="ARBA00022490"/>
    </source>
</evidence>
<evidence type="ECO:0000259" key="29">
    <source>
        <dbReference type="Pfam" id="PF18317"/>
    </source>
</evidence>
<feature type="binding site" evidence="23">
    <location>
        <position position="293"/>
    </location>
    <ligand>
        <name>7-phospho-2-dehydro-3-deoxy-D-arabino-heptonate</name>
        <dbReference type="ChEBI" id="CHEBI:58394"/>
    </ligand>
</feature>
<comment type="similarity">
    <text evidence="4">In the 2nd section; belongs to the type-I 3-dehydroquinase family.</text>
</comment>
<dbReference type="GO" id="GO:0005737">
    <property type="term" value="C:cytoplasm"/>
    <property type="evidence" value="ECO:0007669"/>
    <property type="project" value="UniProtKB-SubCell"/>
</dbReference>
<dbReference type="GO" id="GO:0003866">
    <property type="term" value="F:3-phosphoshikimate 1-carboxyvinyltransferase activity"/>
    <property type="evidence" value="ECO:0007669"/>
    <property type="project" value="UniProtKB-UniRule"/>
</dbReference>
<evidence type="ECO:0000256" key="13">
    <source>
        <dbReference type="ARBA" id="ARBA00022833"/>
    </source>
</evidence>
<evidence type="ECO:0000256" key="9">
    <source>
        <dbReference type="ARBA" id="ARBA00022679"/>
    </source>
</evidence>
<keyword evidence="10 23" id="KW-0479">Metal-binding</keyword>
<feature type="binding site" evidence="23">
    <location>
        <position position="164"/>
    </location>
    <ligand>
        <name>7-phospho-2-dehydro-3-deoxy-D-arabino-heptonate</name>
        <dbReference type="ChEBI" id="CHEBI:58394"/>
    </ligand>
</feature>
<dbReference type="EMBL" id="KV425601">
    <property type="protein sequence ID" value="KZT21937.1"/>
    <property type="molecule type" value="Genomic_DNA"/>
</dbReference>
<dbReference type="UniPathway" id="UPA00053">
    <property type="reaction ID" value="UER00085"/>
</dbReference>
<feature type="binding site" evidence="23">
    <location>
        <begin position="116"/>
        <end position="118"/>
    </location>
    <ligand>
        <name>NAD(+)</name>
        <dbReference type="ChEBI" id="CHEBI:57540"/>
    </ligand>
</feature>
<feature type="binding site" evidence="23">
    <location>
        <position position="277"/>
    </location>
    <ligand>
        <name>Zn(2+)</name>
        <dbReference type="ChEBI" id="CHEBI:29105"/>
        <note>catalytic</note>
    </ligand>
</feature>
<dbReference type="InterPro" id="IPR036291">
    <property type="entry name" value="NAD(P)-bd_dom_sf"/>
</dbReference>
<comment type="catalytic activity">
    <reaction evidence="23 24">
        <text>3-dehydroquinate = 3-dehydroshikimate + H2O</text>
        <dbReference type="Rhea" id="RHEA:21096"/>
        <dbReference type="ChEBI" id="CHEBI:15377"/>
        <dbReference type="ChEBI" id="CHEBI:16630"/>
        <dbReference type="ChEBI" id="CHEBI:32364"/>
        <dbReference type="EC" id="4.2.1.10"/>
    </reaction>
</comment>
<feature type="binding site" evidence="23">
    <location>
        <position position="196"/>
    </location>
    <ligand>
        <name>Zn(2+)</name>
        <dbReference type="ChEBI" id="CHEBI:29105"/>
        <note>catalytic</note>
    </ligand>
</feature>
<comment type="function">
    <text evidence="22 23 24">The AROM polypeptide catalyzes 5 consecutive enzymatic reactions in prechorismate polyaromatic amino acid biosynthesis.</text>
</comment>
<comment type="catalytic activity">
    <reaction evidence="23 24">
        <text>shikimate + NADP(+) = 3-dehydroshikimate + NADPH + H(+)</text>
        <dbReference type="Rhea" id="RHEA:17737"/>
        <dbReference type="ChEBI" id="CHEBI:15378"/>
        <dbReference type="ChEBI" id="CHEBI:16630"/>
        <dbReference type="ChEBI" id="CHEBI:36208"/>
        <dbReference type="ChEBI" id="CHEBI:57783"/>
        <dbReference type="ChEBI" id="CHEBI:58349"/>
        <dbReference type="EC" id="1.1.1.25"/>
    </reaction>
</comment>
<feature type="active site" description="Proton acceptor; for 3-dehydroquinate dehydratase activity" evidence="23">
    <location>
        <position position="1223"/>
    </location>
</feature>
<dbReference type="PROSITE" id="PS00885">
    <property type="entry name" value="EPSP_SYNTHASE_2"/>
    <property type="match status" value="1"/>
</dbReference>
<dbReference type="Gene3D" id="3.40.50.1970">
    <property type="match status" value="1"/>
</dbReference>
<dbReference type="OrthoDB" id="197068at2759"/>
<dbReference type="InterPro" id="IPR022893">
    <property type="entry name" value="Shikimate_DH_fam"/>
</dbReference>
<dbReference type="CDD" id="cd00502">
    <property type="entry name" value="DHQase_I"/>
    <property type="match status" value="1"/>
</dbReference>
<dbReference type="EC" id="2.5.1.19" evidence="23"/>
<evidence type="ECO:0000256" key="4">
    <source>
        <dbReference type="ARBA" id="ARBA00006477"/>
    </source>
</evidence>
<dbReference type="SUPFAM" id="SSF55205">
    <property type="entry name" value="EPT/RTPC-like"/>
    <property type="match status" value="1"/>
</dbReference>
<dbReference type="HAMAP" id="MF_00222">
    <property type="entry name" value="Shikimate_DH_AroE"/>
    <property type="match status" value="1"/>
</dbReference>
<dbReference type="CDD" id="cd01556">
    <property type="entry name" value="EPSP_synthase"/>
    <property type="match status" value="1"/>
</dbReference>
<feature type="binding site" evidence="23">
    <location>
        <position position="121"/>
    </location>
    <ligand>
        <name>NAD(+)</name>
        <dbReference type="ChEBI" id="CHEBI:57540"/>
    </ligand>
</feature>
<evidence type="ECO:0000256" key="21">
    <source>
        <dbReference type="ARBA" id="ARBA00048567"/>
    </source>
</evidence>
<comment type="caution">
    <text evidence="23">Lacks conserved residue(s) required for the propagation of feature annotation.</text>
</comment>
<evidence type="ECO:0000256" key="8">
    <source>
        <dbReference type="ARBA" id="ARBA00022605"/>
    </source>
</evidence>
<dbReference type="InterPro" id="IPR023193">
    <property type="entry name" value="EPSP_synthase_CS"/>
</dbReference>
<feature type="domain" description="3-dehydroquinate synthase C-terminal" evidence="30">
    <location>
        <begin position="193"/>
        <end position="364"/>
    </location>
</feature>
<dbReference type="Pfam" id="PF01488">
    <property type="entry name" value="Shikimate_DH"/>
    <property type="match status" value="1"/>
</dbReference>
<dbReference type="InterPro" id="IPR013708">
    <property type="entry name" value="Shikimate_DH-bd_N"/>
</dbReference>
<keyword evidence="7 23" id="KW-0963">Cytoplasm</keyword>
<dbReference type="HAMAP" id="MF_00210">
    <property type="entry name" value="EPSP_synth"/>
    <property type="match status" value="1"/>
</dbReference>
<evidence type="ECO:0000256" key="23">
    <source>
        <dbReference type="HAMAP-Rule" id="MF_03143"/>
    </source>
</evidence>
<dbReference type="GO" id="GO:0009073">
    <property type="term" value="P:aromatic amino acid family biosynthetic process"/>
    <property type="evidence" value="ECO:0007669"/>
    <property type="project" value="UniProtKB-UniRule"/>
</dbReference>
<dbReference type="NCBIfam" id="TIGR01356">
    <property type="entry name" value="aroA"/>
    <property type="match status" value="1"/>
</dbReference>
<dbReference type="FunFam" id="3.40.50.300:FF:001256">
    <property type="entry name" value="Pentafunctional AROM polypeptide"/>
    <property type="match status" value="1"/>
</dbReference>
<evidence type="ECO:0000256" key="2">
    <source>
        <dbReference type="ARBA" id="ARBA00004811"/>
    </source>
</evidence>
<dbReference type="EC" id="1.1.1.25" evidence="23"/>
<dbReference type="InterPro" id="IPR001986">
    <property type="entry name" value="Enolpyruvate_Tfrase_dom"/>
</dbReference>
<feature type="binding site" evidence="23">
    <location>
        <begin position="181"/>
        <end position="184"/>
    </location>
    <ligand>
        <name>NAD(+)</name>
        <dbReference type="ChEBI" id="CHEBI:57540"/>
    </ligand>
</feature>
<evidence type="ECO:0000256" key="5">
    <source>
        <dbReference type="ARBA" id="ARBA00009349"/>
    </source>
</evidence>
<name>A0A165Q523_9AGAM</name>
<comment type="catalytic activity">
    <reaction evidence="21 23 24">
        <text>shikimate + ATP = 3-phosphoshikimate + ADP + H(+)</text>
        <dbReference type="Rhea" id="RHEA:13121"/>
        <dbReference type="ChEBI" id="CHEBI:15378"/>
        <dbReference type="ChEBI" id="CHEBI:30616"/>
        <dbReference type="ChEBI" id="CHEBI:36208"/>
        <dbReference type="ChEBI" id="CHEBI:145989"/>
        <dbReference type="ChEBI" id="CHEBI:456216"/>
        <dbReference type="EC" id="2.7.1.71"/>
    </reaction>
</comment>
<feature type="binding site" evidence="23">
    <location>
        <begin position="46"/>
        <end position="48"/>
    </location>
    <ligand>
        <name>NAD(+)</name>
        <dbReference type="ChEBI" id="CHEBI:57540"/>
    </ligand>
</feature>
<feature type="domain" description="3-dehydroquinate synthase N-terminal" evidence="27">
    <location>
        <begin position="79"/>
        <end position="191"/>
    </location>
</feature>
<feature type="active site" description="Schiff-base intermediate with substrate; for 3-dehydroquinate dehydratase activity" evidence="23">
    <location>
        <position position="1251"/>
    </location>
</feature>
<comment type="similarity">
    <text evidence="5">In the N-terminal section; belongs to the shikimate kinase family.</text>
</comment>
<evidence type="ECO:0000256" key="17">
    <source>
        <dbReference type="ARBA" id="ARBA00023141"/>
    </source>
</evidence>
<feature type="binding site" evidence="23">
    <location>
        <position position="132"/>
    </location>
    <ligand>
        <name>7-phospho-2-dehydro-3-deoxy-D-arabino-heptonate</name>
        <dbReference type="ChEBI" id="CHEBI:58394"/>
    </ligand>
</feature>
<feature type="active site" description="Proton acceptor; for 3-dehydroquinate synthase activity" evidence="23">
    <location>
        <position position="281"/>
    </location>
</feature>
<comment type="pathway">
    <text evidence="23 24">Metabolic intermediate biosynthesis; chorismate biosynthesis; chorismate from D-erythrose 4-phosphate and phosphoenolpyruvate: step 2/7.</text>
</comment>
<dbReference type="CDD" id="cd08195">
    <property type="entry name" value="DHQS"/>
    <property type="match status" value="1"/>
</dbReference>
<feature type="binding site" evidence="23">
    <location>
        <position position="256"/>
    </location>
    <ligand>
        <name>7-phospho-2-dehydro-3-deoxy-D-arabino-heptonate</name>
        <dbReference type="ChEBI" id="CHEBI:58394"/>
    </ligand>
</feature>
<comment type="catalytic activity">
    <reaction evidence="20">
        <text>3-phosphoshikimate + phosphoenolpyruvate = 5-O-(1-carboxyvinyl)-3-phosphoshikimate + phosphate</text>
        <dbReference type="Rhea" id="RHEA:21256"/>
        <dbReference type="ChEBI" id="CHEBI:43474"/>
        <dbReference type="ChEBI" id="CHEBI:57701"/>
        <dbReference type="ChEBI" id="CHEBI:58702"/>
        <dbReference type="ChEBI" id="CHEBI:145989"/>
        <dbReference type="EC" id="2.5.1.19"/>
    </reaction>
    <physiologicalReaction direction="left-to-right" evidence="20">
        <dbReference type="Rhea" id="RHEA:21257"/>
    </physiologicalReaction>
</comment>
<dbReference type="InterPro" id="IPR031322">
    <property type="entry name" value="Shikimate/glucono_kinase"/>
</dbReference>
<feature type="domain" description="Enolpyruvate transferase" evidence="25">
    <location>
        <begin position="416"/>
        <end position="850"/>
    </location>
</feature>
<evidence type="ECO:0000259" key="26">
    <source>
        <dbReference type="Pfam" id="PF01488"/>
    </source>
</evidence>
<dbReference type="PROSITE" id="PS00104">
    <property type="entry name" value="EPSP_SYNTHASE_1"/>
    <property type="match status" value="1"/>
</dbReference>
<dbReference type="Pfam" id="PF01202">
    <property type="entry name" value="SKI"/>
    <property type="match status" value="1"/>
</dbReference>
<feature type="region of interest" description="Shikimate dehydrogenase" evidence="23">
    <location>
        <begin position="1334"/>
        <end position="1621"/>
    </location>
</feature>
<dbReference type="FunFam" id="3.65.10.10:FF:000008">
    <property type="entry name" value="Pentafunctional AROM polypeptide"/>
    <property type="match status" value="1"/>
</dbReference>
<dbReference type="SUPFAM" id="SSF51735">
    <property type="entry name" value="NAD(P)-binding Rossmann-fold domains"/>
    <property type="match status" value="1"/>
</dbReference>
<dbReference type="SUPFAM" id="SSF56796">
    <property type="entry name" value="Dehydroquinate synthase-like"/>
    <property type="match status" value="1"/>
</dbReference>
<comment type="similarity">
    <text evidence="24">In the N-terminal section; belongs to the dehydroquinate synthase family.</text>
</comment>
<dbReference type="GO" id="GO:0004764">
    <property type="term" value="F:shikimate 3-dehydrogenase (NADP+) activity"/>
    <property type="evidence" value="ECO:0007669"/>
    <property type="project" value="UniProtKB-UniRule"/>
</dbReference>
<sequence length="1621" mass="175336">MVVATDVDKVSILGKESIHCGFHLIPYIANTVITTLPSSTYVLITDTNVGSFHLSAFESEFDQTVSKLPEKGRSRFLSFVIPPGETSKSREGKASIEDFLLLHRCTRDTVILALGGGVIGDLVGFVAATFMRGVRFVQIPTTLLAMVDSSVGGKTAIDTPLGKNLIGAFWQPEYIFIDASFLETLPAREFSNGMAEVVKTAAIWNEDEFTALESRSASLFSAIQTPSTNFAGRTKTTRSAAQKLLLSIIVGSISVKAHIVTVDERETGLRNLVNFGHTIGHAIEAVLTPSMLHGECVSVGMILEAEVARSMGVFGQVGVGRLTRCLKAYNLPVSLTDPRITTLPASKLLTVERLLDIMKVDKKNSGTQKKIVILNRIGKTYEEKATNVSDEIIAKILSDAARVVPGIPTKNPVRMATPGSKSISNRVLLLAALGSGTCRLKNLLHSDDTQVMMSALMDLKGASFSWEDGGETLVVKGGGGSLFVPPSGKEIYLGNAGTAARFLTTVCTLVQPSADSSAKATVITGNARMKQRPIGPLVTALRANGTVIDYLEGEGCLPLSIAPDGLKGGRIQLAASVSSQYVSSILLCAPYAAEPVTLELTGGQVISQPYIDMTIAMMRTFGVEVVREKDADGKLLDVYSIPKTTYKNPEAYNIESDASSATYPLAIAAITGTTCTIENIGSESLQGDARFAKEVLERMGCVVVQTATETTVTGPPKGQLKAPGYIDMEPMTDAFLTASVLAAVSTGPGSVEGNVTRIQGIANQRVKECNRIQAMIDQLAKFGIETKELDDGLEIYGKPIPELKENVSVHCYDDHRVAMAFSVLASVVRGTILEEKRCVEKTWPNWWDDLENKIGIKVEGVDLAGTVESTASPSGTVSKDPSASVVVLGMRGSGKSFIGEMAASALAWPFIDADVYFAEKHQTGVREFVHKHGWTAFRAAETEILKELLVTYPSGHILSLGGGIVETPEAREHLKEYAKKGPVVHIVREIDEVVKYLGEETARPAYGEPVTDVFRRREPWFTECCNYEFVNYTGVLTASINGYASTPVEQNGGDYIPSRTSSVRGEVSRFFGHITGHKPNLAPNLAADKRSYFLSLTYPDVTPALPYIEELTTGVDAVELRVDLLRSPKDVGSLNSYIPPAAYVAEQVAALRKKTSLPIVFTARTVSQGGSFPDTDEKAAFELFNLALRLGVEYVDVEISWSEKQIKNLSARKGNSQIITSWHDWSGKMKWNSIEVKDKYDSAARLGDVVKIVGKATCLEDNFALYEFVSRMRARPNPKPFIAINMGIEGQMSRILNSSFSPVTHPLVPSRAAPGQLSFVQIQTALHLIGQLPTRRFFIFGHPIAHSMSPTLHNTGFEALGLPYKYEVLETADVGEEIKFAIASPDFGGASVTIPFKLDIIPLLDALSPEAEAIGAVNTVIPRARNGSHILYGDNTDWLGIRECIRTRLPSSILKPEAALIIGAGGTSRAAIYALQNLGVPRIYLFNRTRSSAQALVDAFPNAHIELVDELGKWPDNGPAPSVIISTVPASATSTDSSTEGLYLPSTIFAPEGGVVIDMAYKPAMTPLLTLAASTPSRKKWNSVKGVEVLLEQGYRQFELWTGRQCPKKVVSQKVWEKYNA</sequence>
<dbReference type="Gene3D" id="3.20.20.70">
    <property type="entry name" value="Aldolase class I"/>
    <property type="match status" value="1"/>
</dbReference>
<evidence type="ECO:0000313" key="31">
    <source>
        <dbReference type="EMBL" id="KZT21937.1"/>
    </source>
</evidence>
<evidence type="ECO:0000256" key="6">
    <source>
        <dbReference type="ARBA" id="ARBA00009948"/>
    </source>
</evidence>
<dbReference type="EC" id="2.7.1.71" evidence="23"/>
<comment type="similarity">
    <text evidence="23 24">In the 2nd section; belongs to the EPSP synthase family.</text>
</comment>
<dbReference type="Gene3D" id="3.40.50.720">
    <property type="entry name" value="NAD(P)-binding Rossmann-like Domain"/>
    <property type="match status" value="1"/>
</dbReference>
<keyword evidence="17 23" id="KW-0057">Aromatic amino acid biosynthesis</keyword>
<feature type="binding site" evidence="23">
    <location>
        <position position="192"/>
    </location>
    <ligand>
        <name>NAD(+)</name>
        <dbReference type="ChEBI" id="CHEBI:57540"/>
    </ligand>
</feature>
<evidence type="ECO:0000256" key="10">
    <source>
        <dbReference type="ARBA" id="ARBA00022723"/>
    </source>
</evidence>
<dbReference type="InParanoid" id="A0A165Q523"/>
<comment type="cofactor">
    <cofactor evidence="23 24">
        <name>Zn(2+)</name>
        <dbReference type="ChEBI" id="CHEBI:29105"/>
    </cofactor>
    <text evidence="23 24">Binds 2 Zn(2+) ions per subunit.</text>
</comment>
<feature type="domain" description="SDH C-terminal" evidence="29">
    <location>
        <begin position="1586"/>
        <end position="1613"/>
    </location>
</feature>
<dbReference type="HAMAP" id="MF_03143">
    <property type="entry name" value="Pentafunct_AroM"/>
    <property type="match status" value="1"/>
</dbReference>
<dbReference type="Pfam" id="PF08501">
    <property type="entry name" value="Shikimate_dh_N"/>
    <property type="match status" value="1"/>
</dbReference>
<comment type="catalytic activity">
    <reaction evidence="23 24">
        <text>7-phospho-2-dehydro-3-deoxy-D-arabino-heptonate = 3-dehydroquinate + phosphate</text>
        <dbReference type="Rhea" id="RHEA:21968"/>
        <dbReference type="ChEBI" id="CHEBI:32364"/>
        <dbReference type="ChEBI" id="CHEBI:43474"/>
        <dbReference type="ChEBI" id="CHEBI:58394"/>
        <dbReference type="EC" id="4.2.3.4"/>
    </reaction>
</comment>
<feature type="domain" description="Shikimate dehydrogenase substrate binding N-terminal" evidence="28">
    <location>
        <begin position="1339"/>
        <end position="1420"/>
    </location>
</feature>
<dbReference type="GO" id="GO:0046872">
    <property type="term" value="F:metal ion binding"/>
    <property type="evidence" value="ECO:0007669"/>
    <property type="project" value="UniProtKB-UniRule"/>
</dbReference>
<comment type="similarity">
    <text evidence="23 24">In the 3rd section; belongs to the shikimate kinase family.</text>
</comment>
<dbReference type="InterPro" id="IPR010110">
    <property type="entry name" value="Shikimate_DH_AroM-type"/>
</dbReference>
<dbReference type="InterPro" id="IPR036968">
    <property type="entry name" value="Enolpyruvate_Tfrase_sf"/>
</dbReference>
<accession>A0A165Q523</accession>
<comment type="similarity">
    <text evidence="23">In the N-terminal section; belongs to the sugar phosphate cyclases superfamily. Dehydroquinate synthase family.</text>
</comment>
<feature type="active site" description="Proton acceptor; for 3-dehydroquinate synthase activity" evidence="23">
    <location>
        <position position="266"/>
    </location>
</feature>
<dbReference type="Gene3D" id="3.65.10.10">
    <property type="entry name" value="Enolpyruvate transferase domain"/>
    <property type="match status" value="2"/>
</dbReference>
<dbReference type="SUPFAM" id="SSF53223">
    <property type="entry name" value="Aminoacid dehydrogenase-like, N-terminal domain"/>
    <property type="match status" value="1"/>
</dbReference>
<dbReference type="FunFam" id="1.20.1090.10:FF:000007">
    <property type="entry name" value="Pentafunctional AROM polypeptide"/>
    <property type="match status" value="1"/>
</dbReference>
<keyword evidence="15 23" id="KW-0521">NADP</keyword>
<keyword evidence="11 23" id="KW-0547">Nucleotide-binding</keyword>
<evidence type="ECO:0000259" key="27">
    <source>
        <dbReference type="Pfam" id="PF01761"/>
    </source>
</evidence>
<dbReference type="GO" id="GO:0003856">
    <property type="term" value="F:3-dehydroquinate synthase activity"/>
    <property type="evidence" value="ECO:0007669"/>
    <property type="project" value="UniProtKB-UniRule"/>
</dbReference>
<dbReference type="InterPro" id="IPR023000">
    <property type="entry name" value="Shikimate_kinase_CS"/>
</dbReference>